<organism evidence="6">
    <name type="scientific">bioreactor metagenome</name>
    <dbReference type="NCBI Taxonomy" id="1076179"/>
    <lineage>
        <taxon>unclassified sequences</taxon>
        <taxon>metagenomes</taxon>
        <taxon>ecological metagenomes</taxon>
    </lineage>
</organism>
<evidence type="ECO:0000256" key="1">
    <source>
        <dbReference type="ARBA" id="ARBA00004442"/>
    </source>
</evidence>
<reference evidence="6" key="1">
    <citation type="submission" date="2019-08" db="EMBL/GenBank/DDBJ databases">
        <authorList>
            <person name="Kucharzyk K."/>
            <person name="Murdoch R.W."/>
            <person name="Higgins S."/>
            <person name="Loffler F."/>
        </authorList>
    </citation>
    <scope>NUCLEOTIDE SEQUENCE</scope>
</reference>
<gene>
    <name evidence="6" type="ORF">SDC9_138685</name>
</gene>
<keyword evidence="3" id="KW-0472">Membrane</keyword>
<dbReference type="InterPro" id="IPR011990">
    <property type="entry name" value="TPR-like_helical_dom_sf"/>
</dbReference>
<dbReference type="Pfam" id="PF07980">
    <property type="entry name" value="SusD_RagB"/>
    <property type="match status" value="1"/>
</dbReference>
<comment type="caution">
    <text evidence="6">The sequence shown here is derived from an EMBL/GenBank/DDBJ whole genome shotgun (WGS) entry which is preliminary data.</text>
</comment>
<keyword evidence="2" id="KW-0732">Signal</keyword>
<feature type="domain" description="RagB/SusD" evidence="5">
    <location>
        <begin position="10"/>
        <end position="193"/>
    </location>
</feature>
<evidence type="ECO:0000259" key="5">
    <source>
        <dbReference type="Pfam" id="PF07980"/>
    </source>
</evidence>
<protein>
    <recommendedName>
        <fullName evidence="5">RagB/SusD domain-containing protein</fullName>
    </recommendedName>
</protein>
<accession>A0A645DQ07</accession>
<keyword evidence="4" id="KW-0998">Cell outer membrane</keyword>
<proteinExistence type="predicted"/>
<name>A0A645DQ07_9ZZZZ</name>
<dbReference type="InterPro" id="IPR012944">
    <property type="entry name" value="SusD_RagB_dom"/>
</dbReference>
<evidence type="ECO:0000256" key="3">
    <source>
        <dbReference type="ARBA" id="ARBA00023136"/>
    </source>
</evidence>
<dbReference type="SUPFAM" id="SSF48452">
    <property type="entry name" value="TPR-like"/>
    <property type="match status" value="1"/>
</dbReference>
<dbReference type="GO" id="GO:0009279">
    <property type="term" value="C:cell outer membrane"/>
    <property type="evidence" value="ECO:0007669"/>
    <property type="project" value="UniProtKB-SubCell"/>
</dbReference>
<evidence type="ECO:0000256" key="2">
    <source>
        <dbReference type="ARBA" id="ARBA00022729"/>
    </source>
</evidence>
<dbReference type="AlphaFoldDB" id="A0A645DQ07"/>
<evidence type="ECO:0000313" key="6">
    <source>
        <dbReference type="EMBL" id="MPM91554.1"/>
    </source>
</evidence>
<dbReference type="Gene3D" id="1.25.40.390">
    <property type="match status" value="1"/>
</dbReference>
<comment type="subcellular location">
    <subcellularLocation>
        <location evidence="1">Cell outer membrane</location>
    </subcellularLocation>
</comment>
<sequence>MRWRGLEIFSTGRYLPKKIIPFESSASQGEANKWYTPYDYRFPLIRLADLYLLYSEALNEMKGQPDEEVYYWIDLIRKNAGLKGVVESWANSSVNPDKPLNKIGMREIIQRERLIELAFEAQRWWDVRRWKIADQYWTLPYMMWTNTAKDPDEFYVPIHLPVYDRQVTFRDYLTPLRIYDLRINPNLVQTYGW</sequence>
<evidence type="ECO:0000256" key="4">
    <source>
        <dbReference type="ARBA" id="ARBA00023237"/>
    </source>
</evidence>
<dbReference type="EMBL" id="VSSQ01038596">
    <property type="protein sequence ID" value="MPM91554.1"/>
    <property type="molecule type" value="Genomic_DNA"/>
</dbReference>